<accession>A0A7J0DLM5</accession>
<feature type="region of interest" description="Disordered" evidence="1">
    <location>
        <begin position="138"/>
        <end position="163"/>
    </location>
</feature>
<evidence type="ECO:0000256" key="1">
    <source>
        <dbReference type="SAM" id="MobiDB-lite"/>
    </source>
</evidence>
<comment type="caution">
    <text evidence="2">The sequence shown here is derived from an EMBL/GenBank/DDBJ whole genome shotgun (WGS) entry which is preliminary data.</text>
</comment>
<sequence>MAGGNHPKGGGSFSHHKQSSSSSHHHRKSRWESGKTPSPSSDKKPSSSFSAAANPPTPPKTPQTLKTTTSQNLALVIQNHPPIQIPHQGPDPTQRGPSFDLGQPPPPAYGFHMLERRTIALADGSVRSYFALPPDYQEFTPLPRPQPGFDRRFPPLGPMSPEFRDREDQFMRDRNQDYRNSFRLDGRGGSMLENSLKRKIGDEDERGGRIGIDEFVRQRQSLLHYGNEGLNPNRYSLGSMDRGEFMAGTSNPYPREGEDSRTAKYI</sequence>
<dbReference type="OrthoDB" id="1915348at2759"/>
<dbReference type="AlphaFoldDB" id="A0A7J0DLM5"/>
<feature type="compositionally biased region" description="Gly residues" evidence="1">
    <location>
        <begin position="1"/>
        <end position="12"/>
    </location>
</feature>
<feature type="compositionally biased region" description="Basic residues" evidence="1">
    <location>
        <begin position="14"/>
        <end position="29"/>
    </location>
</feature>
<organism evidence="2 3">
    <name type="scientific">Actinidia rufa</name>
    <dbReference type="NCBI Taxonomy" id="165716"/>
    <lineage>
        <taxon>Eukaryota</taxon>
        <taxon>Viridiplantae</taxon>
        <taxon>Streptophyta</taxon>
        <taxon>Embryophyta</taxon>
        <taxon>Tracheophyta</taxon>
        <taxon>Spermatophyta</taxon>
        <taxon>Magnoliopsida</taxon>
        <taxon>eudicotyledons</taxon>
        <taxon>Gunneridae</taxon>
        <taxon>Pentapetalae</taxon>
        <taxon>asterids</taxon>
        <taxon>Ericales</taxon>
        <taxon>Actinidiaceae</taxon>
        <taxon>Actinidia</taxon>
    </lineage>
</organism>
<name>A0A7J0DLM5_9ERIC</name>
<dbReference type="EMBL" id="BJWL01000260">
    <property type="protein sequence ID" value="GFS36705.1"/>
    <property type="molecule type" value="Genomic_DNA"/>
</dbReference>
<protein>
    <submittedName>
        <fullName evidence="2">Uncharacterized protein</fullName>
    </submittedName>
</protein>
<evidence type="ECO:0000313" key="2">
    <source>
        <dbReference type="EMBL" id="GFS36705.1"/>
    </source>
</evidence>
<feature type="region of interest" description="Disordered" evidence="1">
    <location>
        <begin position="238"/>
        <end position="266"/>
    </location>
</feature>
<keyword evidence="3" id="KW-1185">Reference proteome</keyword>
<evidence type="ECO:0000313" key="3">
    <source>
        <dbReference type="Proteomes" id="UP000585474"/>
    </source>
</evidence>
<feature type="compositionally biased region" description="Low complexity" evidence="1">
    <location>
        <begin position="35"/>
        <end position="54"/>
    </location>
</feature>
<feature type="compositionally biased region" description="Basic and acidic residues" evidence="1">
    <location>
        <begin position="255"/>
        <end position="266"/>
    </location>
</feature>
<reference evidence="3" key="1">
    <citation type="submission" date="2019-07" db="EMBL/GenBank/DDBJ databases">
        <title>De Novo Assembly of kiwifruit Actinidia rufa.</title>
        <authorList>
            <person name="Sugita-Konishi S."/>
            <person name="Sato K."/>
            <person name="Mori E."/>
            <person name="Abe Y."/>
            <person name="Kisaki G."/>
            <person name="Hamano K."/>
            <person name="Suezawa K."/>
            <person name="Otani M."/>
            <person name="Fukuda T."/>
            <person name="Manabe T."/>
            <person name="Gomi K."/>
            <person name="Tabuchi M."/>
            <person name="Akimitsu K."/>
            <person name="Kataoka I."/>
        </authorList>
    </citation>
    <scope>NUCLEOTIDE SEQUENCE [LARGE SCALE GENOMIC DNA]</scope>
    <source>
        <strain evidence="3">cv. Fuchu</strain>
    </source>
</reference>
<dbReference type="Proteomes" id="UP000585474">
    <property type="component" value="Unassembled WGS sequence"/>
</dbReference>
<feature type="region of interest" description="Disordered" evidence="1">
    <location>
        <begin position="1"/>
        <end position="104"/>
    </location>
</feature>
<gene>
    <name evidence="2" type="ORF">Acr_00g0047550</name>
</gene>
<proteinExistence type="predicted"/>